<dbReference type="SUPFAM" id="SSF56176">
    <property type="entry name" value="FAD-binding/transporter-associated domain-like"/>
    <property type="match status" value="1"/>
</dbReference>
<reference evidence="6" key="1">
    <citation type="journal article" date="2020" name="Stud. Mycol.">
        <title>101 Dothideomycetes genomes: a test case for predicting lifestyles and emergence of pathogens.</title>
        <authorList>
            <person name="Haridas S."/>
            <person name="Albert R."/>
            <person name="Binder M."/>
            <person name="Bloem J."/>
            <person name="Labutti K."/>
            <person name="Salamov A."/>
            <person name="Andreopoulos B."/>
            <person name="Baker S."/>
            <person name="Barry K."/>
            <person name="Bills G."/>
            <person name="Bluhm B."/>
            <person name="Cannon C."/>
            <person name="Castanera R."/>
            <person name="Culley D."/>
            <person name="Daum C."/>
            <person name="Ezra D."/>
            <person name="Gonzalez J."/>
            <person name="Henrissat B."/>
            <person name="Kuo A."/>
            <person name="Liang C."/>
            <person name="Lipzen A."/>
            <person name="Lutzoni F."/>
            <person name="Magnuson J."/>
            <person name="Mondo S."/>
            <person name="Nolan M."/>
            <person name="Ohm R."/>
            <person name="Pangilinan J."/>
            <person name="Park H.-J."/>
            <person name="Ramirez L."/>
            <person name="Alfaro M."/>
            <person name="Sun H."/>
            <person name="Tritt A."/>
            <person name="Yoshinaga Y."/>
            <person name="Zwiers L.-H."/>
            <person name="Turgeon B."/>
            <person name="Goodwin S."/>
            <person name="Spatafora J."/>
            <person name="Crous P."/>
            <person name="Grigoriev I."/>
        </authorList>
    </citation>
    <scope>NUCLEOTIDE SEQUENCE</scope>
    <source>
        <strain evidence="6">CBS 133067</strain>
    </source>
</reference>
<sequence>MTSSINTFAATLPQSTFLPDSSEYQGASKYWTDTVFLKPGAVFIPNSAEELAKGLEQLVEHQISFSIKGGGHNANRGWASNSDGGVVISTSNLKGLELIETGSEGGTVLRTNIGITLTEIYDFLEEKGTTIAAGNQATPGLGGLLLGGGLSPYWNRFGFAANTIVSFQVVTADSKILDVTAKSHPDLFWALKGGICNFGIVTRLDLKTFARQNIWAGAHIFAPTSFGAAFDALDSFTTEEGNSPHVGVMLMSPAKGMVMASLFYDGPHDSDEPPPVFRHFNALPMVNSTFKKSSWPGVVKFSFMVAPYGFRRYVSTSTIYKDTKLLQRLFELYQSSAQEHLSDIEGGEFHIFANVMTVAAFEKNRDGPWAIDNLKEDIVGMMQWSTWKHAKDDERVMRWTEMISDEMKRVAEAEGKSHKYLYINNANETQDAFASWEPRNMDQMREISKKYDPNAVFQKLRSGGPKLWS</sequence>
<proteinExistence type="inferred from homology"/>
<protein>
    <submittedName>
        <fullName evidence="6">FAD-binding domain-containing protein</fullName>
    </submittedName>
</protein>
<dbReference type="GO" id="GO:0016491">
    <property type="term" value="F:oxidoreductase activity"/>
    <property type="evidence" value="ECO:0007669"/>
    <property type="project" value="UniProtKB-KW"/>
</dbReference>
<dbReference type="Pfam" id="PF01565">
    <property type="entry name" value="FAD_binding_4"/>
    <property type="match status" value="1"/>
</dbReference>
<dbReference type="OrthoDB" id="2151789at2759"/>
<dbReference type="AlphaFoldDB" id="A0A9P4M353"/>
<dbReference type="EMBL" id="ML978132">
    <property type="protein sequence ID" value="KAF2095338.1"/>
    <property type="molecule type" value="Genomic_DNA"/>
</dbReference>
<gene>
    <name evidence="6" type="ORF">NA57DRAFT_79828</name>
</gene>
<keyword evidence="3" id="KW-0274">FAD</keyword>
<dbReference type="GO" id="GO:0071949">
    <property type="term" value="F:FAD binding"/>
    <property type="evidence" value="ECO:0007669"/>
    <property type="project" value="InterPro"/>
</dbReference>
<evidence type="ECO:0000259" key="5">
    <source>
        <dbReference type="PROSITE" id="PS51387"/>
    </source>
</evidence>
<dbReference type="PANTHER" id="PTHR42973">
    <property type="entry name" value="BINDING OXIDOREDUCTASE, PUTATIVE (AFU_ORTHOLOGUE AFUA_1G17690)-RELATED"/>
    <property type="match status" value="1"/>
</dbReference>
<evidence type="ECO:0000256" key="3">
    <source>
        <dbReference type="ARBA" id="ARBA00022827"/>
    </source>
</evidence>
<evidence type="ECO:0000313" key="7">
    <source>
        <dbReference type="Proteomes" id="UP000799772"/>
    </source>
</evidence>
<name>A0A9P4M353_9PEZI</name>
<evidence type="ECO:0000256" key="1">
    <source>
        <dbReference type="ARBA" id="ARBA00005466"/>
    </source>
</evidence>
<dbReference type="PROSITE" id="PS51387">
    <property type="entry name" value="FAD_PCMH"/>
    <property type="match status" value="1"/>
</dbReference>
<evidence type="ECO:0000256" key="4">
    <source>
        <dbReference type="ARBA" id="ARBA00023002"/>
    </source>
</evidence>
<evidence type="ECO:0000313" key="6">
    <source>
        <dbReference type="EMBL" id="KAF2095338.1"/>
    </source>
</evidence>
<keyword evidence="2" id="KW-0285">Flavoprotein</keyword>
<accession>A0A9P4M353</accession>
<feature type="domain" description="FAD-binding PCMH-type" evidence="5">
    <location>
        <begin position="35"/>
        <end position="211"/>
    </location>
</feature>
<keyword evidence="4" id="KW-0560">Oxidoreductase</keyword>
<keyword evidence="7" id="KW-1185">Reference proteome</keyword>
<dbReference type="PANTHER" id="PTHR42973:SF53">
    <property type="entry name" value="FAD-BINDING PCMH-TYPE DOMAIN-CONTAINING PROTEIN-RELATED"/>
    <property type="match status" value="1"/>
</dbReference>
<comment type="similarity">
    <text evidence="1">Belongs to the oxygen-dependent FAD-linked oxidoreductase family.</text>
</comment>
<organism evidence="6 7">
    <name type="scientific">Rhizodiscina lignyota</name>
    <dbReference type="NCBI Taxonomy" id="1504668"/>
    <lineage>
        <taxon>Eukaryota</taxon>
        <taxon>Fungi</taxon>
        <taxon>Dikarya</taxon>
        <taxon>Ascomycota</taxon>
        <taxon>Pezizomycotina</taxon>
        <taxon>Dothideomycetes</taxon>
        <taxon>Pleosporomycetidae</taxon>
        <taxon>Aulographales</taxon>
        <taxon>Rhizodiscinaceae</taxon>
        <taxon>Rhizodiscina</taxon>
    </lineage>
</organism>
<dbReference type="Gene3D" id="3.40.462.20">
    <property type="match status" value="1"/>
</dbReference>
<dbReference type="Gene3D" id="3.30.43.10">
    <property type="entry name" value="Uridine Diphospho-n-acetylenolpyruvylglucosamine Reductase, domain 2"/>
    <property type="match status" value="1"/>
</dbReference>
<dbReference type="InterPro" id="IPR050416">
    <property type="entry name" value="FAD-linked_Oxidoreductase"/>
</dbReference>
<dbReference type="InterPro" id="IPR006094">
    <property type="entry name" value="Oxid_FAD_bind_N"/>
</dbReference>
<comment type="caution">
    <text evidence="6">The sequence shown here is derived from an EMBL/GenBank/DDBJ whole genome shotgun (WGS) entry which is preliminary data.</text>
</comment>
<dbReference type="InterPro" id="IPR016167">
    <property type="entry name" value="FAD-bd_PCMH_sub1"/>
</dbReference>
<dbReference type="InterPro" id="IPR016166">
    <property type="entry name" value="FAD-bd_PCMH"/>
</dbReference>
<dbReference type="Proteomes" id="UP000799772">
    <property type="component" value="Unassembled WGS sequence"/>
</dbReference>
<dbReference type="InterPro" id="IPR016169">
    <property type="entry name" value="FAD-bd_PCMH_sub2"/>
</dbReference>
<evidence type="ECO:0000256" key="2">
    <source>
        <dbReference type="ARBA" id="ARBA00022630"/>
    </source>
</evidence>
<dbReference type="Gene3D" id="3.30.465.10">
    <property type="match status" value="1"/>
</dbReference>
<dbReference type="InterPro" id="IPR036318">
    <property type="entry name" value="FAD-bd_PCMH-like_sf"/>
</dbReference>